<evidence type="ECO:0000256" key="5">
    <source>
        <dbReference type="PROSITE-ProRule" id="PRU00708"/>
    </source>
</evidence>
<sequence length="148" mass="16918">MKFYGDRSDAEKLLEIYQTMRRNKVPFDLRAYTVLIHALICASSDIRASRAILDEMQKEHLEPSVVTYSVLIDALAKAGNLREARELFELMKVRGIKPDRVAYDILIQGYVRMGHGPEGRQLYEEMLLSKIQPKVGTYIAISPFLTPT</sequence>
<reference evidence="6 7" key="1">
    <citation type="submission" date="2016-07" db="EMBL/GenBank/DDBJ databases">
        <title>Pervasive Adenine N6-methylation of Active Genes in Fungi.</title>
        <authorList>
            <consortium name="DOE Joint Genome Institute"/>
            <person name="Mondo S.J."/>
            <person name="Dannebaum R.O."/>
            <person name="Kuo R.C."/>
            <person name="Labutti K."/>
            <person name="Haridas S."/>
            <person name="Kuo A."/>
            <person name="Salamov A."/>
            <person name="Ahrendt S.R."/>
            <person name="Lipzen A."/>
            <person name="Sullivan W."/>
            <person name="Andreopoulos W.B."/>
            <person name="Clum A."/>
            <person name="Lindquist E."/>
            <person name="Daum C."/>
            <person name="Ramamoorthy G.K."/>
            <person name="Gryganskyi A."/>
            <person name="Culley D."/>
            <person name="Magnuson J.K."/>
            <person name="James T.Y."/>
            <person name="O'Malley M.A."/>
            <person name="Stajich J.E."/>
            <person name="Spatafora J.W."/>
            <person name="Visel A."/>
            <person name="Grigoriev I.V."/>
        </authorList>
    </citation>
    <scope>NUCLEOTIDE SEQUENCE [LARGE SCALE GENOMIC DNA]</scope>
    <source>
        <strain evidence="6 7">CBS 931.73</strain>
    </source>
</reference>
<keyword evidence="7" id="KW-1185">Reference proteome</keyword>
<feature type="repeat" description="PPR" evidence="5">
    <location>
        <begin position="28"/>
        <end position="63"/>
    </location>
</feature>
<dbReference type="InterPro" id="IPR011990">
    <property type="entry name" value="TPR-like_helical_dom_sf"/>
</dbReference>
<evidence type="ECO:0000313" key="6">
    <source>
        <dbReference type="EMBL" id="ORX99009.1"/>
    </source>
</evidence>
<evidence type="ECO:0000256" key="1">
    <source>
        <dbReference type="ARBA" id="ARBA00006192"/>
    </source>
</evidence>
<dbReference type="InterPro" id="IPR002885">
    <property type="entry name" value="PPR_rpt"/>
</dbReference>
<protein>
    <recommendedName>
        <fullName evidence="8">Pentacotripeptide-repeat region of PRORP domain-containing protein</fullName>
    </recommendedName>
</protein>
<comment type="subunit">
    <text evidence="4">Binds to mitochondrial small subunit 15S rRNA.</text>
</comment>
<feature type="repeat" description="PPR" evidence="5">
    <location>
        <begin position="64"/>
        <end position="98"/>
    </location>
</feature>
<dbReference type="Proteomes" id="UP000193498">
    <property type="component" value="Unassembled WGS sequence"/>
</dbReference>
<gene>
    <name evidence="6" type="ORF">K493DRAFT_313419</name>
</gene>
<comment type="caution">
    <text evidence="6">The sequence shown here is derived from an EMBL/GenBank/DDBJ whole genome shotgun (WGS) entry which is preliminary data.</text>
</comment>
<dbReference type="PROSITE" id="PS51375">
    <property type="entry name" value="PPR"/>
    <property type="match status" value="3"/>
</dbReference>
<name>A0A1Y1YLW5_9FUNG</name>
<proteinExistence type="inferred from homology"/>
<dbReference type="Pfam" id="PF13041">
    <property type="entry name" value="PPR_2"/>
    <property type="match status" value="1"/>
</dbReference>
<dbReference type="STRING" id="1314790.A0A1Y1YLW5"/>
<evidence type="ECO:0000256" key="2">
    <source>
        <dbReference type="ARBA" id="ARBA00022737"/>
    </source>
</evidence>
<dbReference type="EMBL" id="MCFE01000104">
    <property type="protein sequence ID" value="ORX99009.1"/>
    <property type="molecule type" value="Genomic_DNA"/>
</dbReference>
<keyword evidence="2" id="KW-0677">Repeat</keyword>
<evidence type="ECO:0000256" key="3">
    <source>
        <dbReference type="ARBA" id="ARBA00044493"/>
    </source>
</evidence>
<comment type="function">
    <text evidence="3">Regulates mitochondrial small subunit maturation by controlling 15S rRNA 5'-end processing. Localizes to the 5' precursor of the 15S rRNA in a position that is subsequently occupied by mS47 in the mature yeast mtSSU. Uses structure and sequence-specific RNA recognition, binding to a single-stranded region of the precursor and specifically recognizing bases -6 to -1. The exchange of Ccm1 for mS47 is coupled to the irreversible removal of precursor rRNA that is accompanied by conformational changes of the mitoribosomal proteins uS5m and mS26. These conformational changes signal completion of 5'-end rRNA processing through protection of the mature 5'-end of the 15S rRNA and stabilization of mS47. The removal of the 5' precursor together with the dissociation of Ccm1 may be catalyzed by the 5'-3' exoribonuclease Pet127. Involved in the specific removal of group I introns in mitochondrial encoded transcripts.</text>
</comment>
<dbReference type="OrthoDB" id="185373at2759"/>
<dbReference type="NCBIfam" id="TIGR00756">
    <property type="entry name" value="PPR"/>
    <property type="match status" value="2"/>
</dbReference>
<dbReference type="InParanoid" id="A0A1Y1YLW5"/>
<comment type="similarity">
    <text evidence="1">Belongs to the CCM1 family.</text>
</comment>
<dbReference type="Gene3D" id="1.25.40.10">
    <property type="entry name" value="Tetratricopeptide repeat domain"/>
    <property type="match status" value="1"/>
</dbReference>
<dbReference type="AlphaFoldDB" id="A0A1Y1YLW5"/>
<evidence type="ECO:0008006" key="8">
    <source>
        <dbReference type="Google" id="ProtNLM"/>
    </source>
</evidence>
<dbReference type="PANTHER" id="PTHR47447">
    <property type="entry name" value="OS03G0856100 PROTEIN"/>
    <property type="match status" value="1"/>
</dbReference>
<feature type="repeat" description="PPR" evidence="5">
    <location>
        <begin position="99"/>
        <end position="133"/>
    </location>
</feature>
<organism evidence="6 7">
    <name type="scientific">Basidiobolus meristosporus CBS 931.73</name>
    <dbReference type="NCBI Taxonomy" id="1314790"/>
    <lineage>
        <taxon>Eukaryota</taxon>
        <taxon>Fungi</taxon>
        <taxon>Fungi incertae sedis</taxon>
        <taxon>Zoopagomycota</taxon>
        <taxon>Entomophthoromycotina</taxon>
        <taxon>Basidiobolomycetes</taxon>
        <taxon>Basidiobolales</taxon>
        <taxon>Basidiobolaceae</taxon>
        <taxon>Basidiobolus</taxon>
    </lineage>
</organism>
<evidence type="ECO:0000256" key="4">
    <source>
        <dbReference type="ARBA" id="ARBA00044511"/>
    </source>
</evidence>
<accession>A0A1Y1YLW5</accession>
<evidence type="ECO:0000313" key="7">
    <source>
        <dbReference type="Proteomes" id="UP000193498"/>
    </source>
</evidence>
<dbReference type="PANTHER" id="PTHR47447:SF17">
    <property type="entry name" value="OS12G0638900 PROTEIN"/>
    <property type="match status" value="1"/>
</dbReference>